<dbReference type="Proteomes" id="UP000245462">
    <property type="component" value="Unassembled WGS sequence"/>
</dbReference>
<evidence type="ECO:0000313" key="1">
    <source>
        <dbReference type="EMBL" id="PVZ13369.1"/>
    </source>
</evidence>
<comment type="caution">
    <text evidence="1">The sequence shown here is derived from an EMBL/GenBank/DDBJ whole genome shotgun (WGS) entry which is preliminary data.</text>
</comment>
<accession>A0A2U1FMI5</accession>
<protein>
    <submittedName>
        <fullName evidence="1">Uncharacterized protein</fullName>
    </submittedName>
</protein>
<dbReference type="AlphaFoldDB" id="A0A2U1FMI5"/>
<name>A0A2U1FMI5_9PORP</name>
<organism evidence="1 2">
    <name type="scientific">Porphyromonas loveana</name>
    <dbReference type="NCBI Taxonomy" id="1884669"/>
    <lineage>
        <taxon>Bacteria</taxon>
        <taxon>Pseudomonadati</taxon>
        <taxon>Bacteroidota</taxon>
        <taxon>Bacteroidia</taxon>
        <taxon>Bacteroidales</taxon>
        <taxon>Porphyromonadaceae</taxon>
        <taxon>Porphyromonas</taxon>
    </lineage>
</organism>
<evidence type="ECO:0000313" key="2">
    <source>
        <dbReference type="Proteomes" id="UP000245462"/>
    </source>
</evidence>
<sequence length="56" mass="6630">MDNIFEYMVSVYLNGNISAFGELYKELNRKDRREFITYLFSEVAPIHIQEIILATI</sequence>
<gene>
    <name evidence="1" type="ORF">C7382_10362</name>
</gene>
<dbReference type="EMBL" id="QEKY01000003">
    <property type="protein sequence ID" value="PVZ13369.1"/>
    <property type="molecule type" value="Genomic_DNA"/>
</dbReference>
<proteinExistence type="predicted"/>
<keyword evidence="2" id="KW-1185">Reference proteome</keyword>
<reference evidence="1 2" key="1">
    <citation type="submission" date="2018-04" db="EMBL/GenBank/DDBJ databases">
        <title>Genomic Encyclopedia of Type Strains, Phase IV (KMG-IV): sequencing the most valuable type-strain genomes for metagenomic binning, comparative biology and taxonomic classification.</title>
        <authorList>
            <person name="Goeker M."/>
        </authorList>
    </citation>
    <scope>NUCLEOTIDE SEQUENCE [LARGE SCALE GENOMIC DNA]</scope>
    <source>
        <strain evidence="1 2">DSM 28520</strain>
    </source>
</reference>